<name>A0A914Y126_9BILA</name>
<organism evidence="1 2">
    <name type="scientific">Panagrolaimus superbus</name>
    <dbReference type="NCBI Taxonomy" id="310955"/>
    <lineage>
        <taxon>Eukaryota</taxon>
        <taxon>Metazoa</taxon>
        <taxon>Ecdysozoa</taxon>
        <taxon>Nematoda</taxon>
        <taxon>Chromadorea</taxon>
        <taxon>Rhabditida</taxon>
        <taxon>Tylenchina</taxon>
        <taxon>Panagrolaimomorpha</taxon>
        <taxon>Panagrolaimoidea</taxon>
        <taxon>Panagrolaimidae</taxon>
        <taxon>Panagrolaimus</taxon>
    </lineage>
</organism>
<keyword evidence="1" id="KW-1185">Reference proteome</keyword>
<dbReference type="AlphaFoldDB" id="A0A914Y126"/>
<accession>A0A914Y126</accession>
<evidence type="ECO:0000313" key="2">
    <source>
        <dbReference type="WBParaSite" id="PSU_v2.g11541.t1"/>
    </source>
</evidence>
<reference evidence="2" key="1">
    <citation type="submission" date="2022-11" db="UniProtKB">
        <authorList>
            <consortium name="WormBaseParasite"/>
        </authorList>
    </citation>
    <scope>IDENTIFICATION</scope>
</reference>
<proteinExistence type="predicted"/>
<evidence type="ECO:0000313" key="1">
    <source>
        <dbReference type="Proteomes" id="UP000887577"/>
    </source>
</evidence>
<sequence length="103" mass="11833">MAKHLNAQELLWRQSKEYKSRPYRDWVQIVDTLIATYNNLDEGNEKENISRGLKIGYFGESEAVAAGFTTGSKRRAIEHSFEIFFVNVSSNCNFKSIVPVIRC</sequence>
<dbReference type="WBParaSite" id="PSU_v2.g11541.t1">
    <property type="protein sequence ID" value="PSU_v2.g11541.t1"/>
    <property type="gene ID" value="PSU_v2.g11541"/>
</dbReference>
<protein>
    <submittedName>
        <fullName evidence="2">Uncharacterized protein</fullName>
    </submittedName>
</protein>
<dbReference type="Proteomes" id="UP000887577">
    <property type="component" value="Unplaced"/>
</dbReference>